<sequence>MSATRAARLHCRNESKHATECGTPGFVPDHGGAIPHPMASGSKGMPGTDERTRQTLDGNLGAKPRMTSCQVRFGIGHIFSSEKQPAPFHHEILAPLDSQHKAGSCLAGLAPRGSREASQFADFT</sequence>
<evidence type="ECO:0000256" key="1">
    <source>
        <dbReference type="SAM" id="MobiDB-lite"/>
    </source>
</evidence>
<name>A0A976G559_9BURK</name>
<evidence type="ECO:0000313" key="3">
    <source>
        <dbReference type="Proteomes" id="UP000256952"/>
    </source>
</evidence>
<feature type="region of interest" description="Disordered" evidence="1">
    <location>
        <begin position="1"/>
        <end position="63"/>
    </location>
</feature>
<proteinExistence type="predicted"/>
<dbReference type="Proteomes" id="UP000256952">
    <property type="component" value="Chromosome CBM2613_b"/>
</dbReference>
<dbReference type="AlphaFoldDB" id="A0A976G559"/>
<accession>A0A976G559</accession>
<dbReference type="EMBL" id="OFTH01000048">
    <property type="protein sequence ID" value="SOZ73635.1"/>
    <property type="molecule type" value="Genomic_DNA"/>
</dbReference>
<gene>
    <name evidence="2" type="ORF">CBM2613_B60012</name>
</gene>
<protein>
    <submittedName>
        <fullName evidence="2">Uncharacterized protein</fullName>
    </submittedName>
</protein>
<comment type="caution">
    <text evidence="2">The sequence shown here is derived from an EMBL/GenBank/DDBJ whole genome shotgun (WGS) entry which is preliminary data.</text>
</comment>
<evidence type="ECO:0000313" key="2">
    <source>
        <dbReference type="EMBL" id="SOZ73635.1"/>
    </source>
</evidence>
<organism evidence="2 3">
    <name type="scientific">Cupriavidus taiwanensis</name>
    <dbReference type="NCBI Taxonomy" id="164546"/>
    <lineage>
        <taxon>Bacteria</taxon>
        <taxon>Pseudomonadati</taxon>
        <taxon>Pseudomonadota</taxon>
        <taxon>Betaproteobacteria</taxon>
        <taxon>Burkholderiales</taxon>
        <taxon>Burkholderiaceae</taxon>
        <taxon>Cupriavidus</taxon>
    </lineage>
</organism>
<reference evidence="2 3" key="1">
    <citation type="submission" date="2018-01" db="EMBL/GenBank/DDBJ databases">
        <authorList>
            <person name="Clerissi C."/>
        </authorList>
    </citation>
    <scope>NUCLEOTIDE SEQUENCE [LARGE SCALE GENOMIC DNA]</scope>
    <source>
        <strain evidence="2">Cupriavidus taiwanensis STM 8556</strain>
    </source>
</reference>